<dbReference type="PANTHER" id="PTHR13026:SF0">
    <property type="entry name" value="RIBOSOMAL RNA PROCESSING 1B"/>
    <property type="match status" value="1"/>
</dbReference>
<comment type="similarity">
    <text evidence="2">Belongs to the RRP1 family.</text>
</comment>
<dbReference type="GO" id="GO:0030688">
    <property type="term" value="C:preribosome, small subunit precursor"/>
    <property type="evidence" value="ECO:0007669"/>
    <property type="project" value="InterPro"/>
</dbReference>
<proteinExistence type="inferred from homology"/>
<dbReference type="Pfam" id="PF05997">
    <property type="entry name" value="Nop52"/>
    <property type="match status" value="1"/>
</dbReference>
<sequence>MSPEIQNSPLIKQLVANDKPTRDAALVSLRKYLAGRRDLPSTELLKLWKALFYCLWMADRPLTQQSLAKSLAQLVNILPANSVVPFLEAFWQTMQREWTNIDVLRMEKFLLLTRLYLAACWEVLKRNEWEAGWIERILKLISDIPCNVEDYKIPNGMRYHVIDVYVDELERVGAFEPNAIAPLEIILEPLRNLAQHSPTKSVRIKAKEALQDSRLPDSIPEEPIASEGWNGFQD</sequence>
<dbReference type="GO" id="GO:0005634">
    <property type="term" value="C:nucleus"/>
    <property type="evidence" value="ECO:0007669"/>
    <property type="project" value="UniProtKB-SubCell"/>
</dbReference>
<feature type="region of interest" description="Disordered" evidence="5">
    <location>
        <begin position="213"/>
        <end position="234"/>
    </location>
</feature>
<evidence type="ECO:0000256" key="1">
    <source>
        <dbReference type="ARBA" id="ARBA00004123"/>
    </source>
</evidence>
<evidence type="ECO:0000256" key="3">
    <source>
        <dbReference type="ARBA" id="ARBA00022552"/>
    </source>
</evidence>
<gene>
    <name evidence="6" type="ORF">BGT96224V2_LOCUS5410</name>
</gene>
<dbReference type="PANTHER" id="PTHR13026">
    <property type="entry name" value="NNP-1 PROTEIN NOVEL NUCLEAR PROTEIN 1 NOP52"/>
    <property type="match status" value="1"/>
</dbReference>
<dbReference type="SUPFAM" id="SSF48371">
    <property type="entry name" value="ARM repeat"/>
    <property type="match status" value="1"/>
</dbReference>
<name>A0A381LF85_BLUGR</name>
<comment type="subcellular location">
    <subcellularLocation>
        <location evidence="1">Nucleus</location>
    </subcellularLocation>
</comment>
<evidence type="ECO:0000313" key="6">
    <source>
        <dbReference type="EMBL" id="SUZ12240.1"/>
    </source>
</evidence>
<dbReference type="OrthoDB" id="2019504at2759"/>
<dbReference type="InterPro" id="IPR010301">
    <property type="entry name" value="RRP1"/>
</dbReference>
<accession>A0A381LF85</accession>
<evidence type="ECO:0000256" key="2">
    <source>
        <dbReference type="ARBA" id="ARBA00006374"/>
    </source>
</evidence>
<reference evidence="6" key="1">
    <citation type="submission" date="2018-07" db="EMBL/GenBank/DDBJ databases">
        <authorList>
            <person name="Quirk P.G."/>
            <person name="Krulwich T.A."/>
        </authorList>
    </citation>
    <scope>NUCLEOTIDE SEQUENCE</scope>
    <source>
        <strain evidence="6">96224</strain>
    </source>
</reference>
<keyword evidence="4" id="KW-0539">Nucleus</keyword>
<dbReference type="EMBL" id="UIGY01000164">
    <property type="protein sequence ID" value="SUZ12240.1"/>
    <property type="molecule type" value="Genomic_DNA"/>
</dbReference>
<evidence type="ECO:0000256" key="5">
    <source>
        <dbReference type="SAM" id="MobiDB-lite"/>
    </source>
</evidence>
<dbReference type="InterPro" id="IPR016024">
    <property type="entry name" value="ARM-type_fold"/>
</dbReference>
<evidence type="ECO:0000256" key="4">
    <source>
        <dbReference type="ARBA" id="ARBA00023242"/>
    </source>
</evidence>
<organism evidence="6">
    <name type="scientific">Blumeria graminis f. sp. tritici 96224</name>
    <dbReference type="NCBI Taxonomy" id="1268274"/>
    <lineage>
        <taxon>Eukaryota</taxon>
        <taxon>Fungi</taxon>
        <taxon>Dikarya</taxon>
        <taxon>Ascomycota</taxon>
        <taxon>Pezizomycotina</taxon>
        <taxon>Leotiomycetes</taxon>
        <taxon>Erysiphales</taxon>
        <taxon>Erysiphaceae</taxon>
        <taxon>Blumeria</taxon>
    </lineage>
</organism>
<keyword evidence="3" id="KW-0698">rRNA processing</keyword>
<protein>
    <submittedName>
        <fullName evidence="6">Bgt-2615</fullName>
    </submittedName>
</protein>
<dbReference type="AlphaFoldDB" id="A0A381LF85"/>
<dbReference type="GO" id="GO:0006364">
    <property type="term" value="P:rRNA processing"/>
    <property type="evidence" value="ECO:0007669"/>
    <property type="project" value="UniProtKB-KW"/>
</dbReference>